<organism evidence="13 14">
    <name type="scientific">Camellia sinensis var. sinensis</name>
    <name type="common">China tea</name>
    <dbReference type="NCBI Taxonomy" id="542762"/>
    <lineage>
        <taxon>Eukaryota</taxon>
        <taxon>Viridiplantae</taxon>
        <taxon>Streptophyta</taxon>
        <taxon>Embryophyta</taxon>
        <taxon>Tracheophyta</taxon>
        <taxon>Spermatophyta</taxon>
        <taxon>Magnoliopsida</taxon>
        <taxon>eudicotyledons</taxon>
        <taxon>Gunneridae</taxon>
        <taxon>Pentapetalae</taxon>
        <taxon>asterids</taxon>
        <taxon>Ericales</taxon>
        <taxon>Theaceae</taxon>
        <taxon>Camellia</taxon>
    </lineage>
</organism>
<evidence type="ECO:0000256" key="1">
    <source>
        <dbReference type="ARBA" id="ARBA00004229"/>
    </source>
</evidence>
<dbReference type="InterPro" id="IPR011990">
    <property type="entry name" value="TPR-like_helical_dom_sf"/>
</dbReference>
<keyword evidence="7" id="KW-0810">Translation regulation</keyword>
<dbReference type="FunFam" id="1.25.40.10:FF:001589">
    <property type="entry name" value="Pentatricopeptide repeat-containing protein, chloroplastic isoform A"/>
    <property type="match status" value="1"/>
</dbReference>
<keyword evidence="6" id="KW-0677">Repeat</keyword>
<protein>
    <recommendedName>
        <fullName evidence="12">Pentatricopeptide repeat-containing protein-mitochondrial domain-containing protein</fullName>
    </recommendedName>
</protein>
<keyword evidence="10" id="KW-0175">Coiled coil</keyword>
<feature type="repeat" description="PPR" evidence="9">
    <location>
        <begin position="720"/>
        <end position="754"/>
    </location>
</feature>
<dbReference type="Pfam" id="PF23276">
    <property type="entry name" value="TPR_24"/>
    <property type="match status" value="1"/>
</dbReference>
<feature type="repeat" description="PPR" evidence="9">
    <location>
        <begin position="860"/>
        <end position="894"/>
    </location>
</feature>
<feature type="region of interest" description="Disordered" evidence="11">
    <location>
        <begin position="113"/>
        <end position="143"/>
    </location>
</feature>
<feature type="compositionally biased region" description="Low complexity" evidence="11">
    <location>
        <begin position="1033"/>
        <end position="1057"/>
    </location>
</feature>
<dbReference type="Gene3D" id="1.25.40.10">
    <property type="entry name" value="Tetratricopeptide repeat domain"/>
    <property type="match status" value="5"/>
</dbReference>
<feature type="repeat" description="PPR" evidence="9">
    <location>
        <begin position="825"/>
        <end position="859"/>
    </location>
</feature>
<dbReference type="PROSITE" id="PS51375">
    <property type="entry name" value="PPR"/>
    <property type="match status" value="11"/>
</dbReference>
<reference evidence="13 14" key="1">
    <citation type="journal article" date="2018" name="Proc. Natl. Acad. Sci. U.S.A.">
        <title>Draft genome sequence of Camellia sinensis var. sinensis provides insights into the evolution of the tea genome and tea quality.</title>
        <authorList>
            <person name="Wei C."/>
            <person name="Yang H."/>
            <person name="Wang S."/>
            <person name="Zhao J."/>
            <person name="Liu C."/>
            <person name="Gao L."/>
            <person name="Xia E."/>
            <person name="Lu Y."/>
            <person name="Tai Y."/>
            <person name="She G."/>
            <person name="Sun J."/>
            <person name="Cao H."/>
            <person name="Tong W."/>
            <person name="Gao Q."/>
            <person name="Li Y."/>
            <person name="Deng W."/>
            <person name="Jiang X."/>
            <person name="Wang W."/>
            <person name="Chen Q."/>
            <person name="Zhang S."/>
            <person name="Li H."/>
            <person name="Wu J."/>
            <person name="Wang P."/>
            <person name="Li P."/>
            <person name="Shi C."/>
            <person name="Zheng F."/>
            <person name="Jian J."/>
            <person name="Huang B."/>
            <person name="Shan D."/>
            <person name="Shi M."/>
            <person name="Fang C."/>
            <person name="Yue Y."/>
            <person name="Li F."/>
            <person name="Li D."/>
            <person name="Wei S."/>
            <person name="Han B."/>
            <person name="Jiang C."/>
            <person name="Yin Y."/>
            <person name="Xia T."/>
            <person name="Zhang Z."/>
            <person name="Bennetzen J.L."/>
            <person name="Zhao S."/>
            <person name="Wan X."/>
        </authorList>
    </citation>
    <scope>NUCLEOTIDE SEQUENCE [LARGE SCALE GENOMIC DNA]</scope>
    <source>
        <strain evidence="14">cv. Shuchazao</strain>
        <tissue evidence="13">Leaf</tissue>
    </source>
</reference>
<feature type="coiled-coil region" evidence="10">
    <location>
        <begin position="281"/>
        <end position="308"/>
    </location>
</feature>
<accession>A0A4V3WMC3</accession>
<feature type="repeat" description="PPR" evidence="9">
    <location>
        <begin position="965"/>
        <end position="999"/>
    </location>
</feature>
<dbReference type="PANTHER" id="PTHR47939">
    <property type="entry name" value="MEMBRANE-ASSOCIATED SALT-INDUCIBLE PROTEIN-LIKE"/>
    <property type="match status" value="1"/>
</dbReference>
<feature type="domain" description="Pentatricopeptide repeat-containing protein-mitochondrial" evidence="12">
    <location>
        <begin position="536"/>
        <end position="636"/>
    </location>
</feature>
<feature type="repeat" description="PPR" evidence="9">
    <location>
        <begin position="685"/>
        <end position="719"/>
    </location>
</feature>
<evidence type="ECO:0000313" key="13">
    <source>
        <dbReference type="EMBL" id="THG08067.1"/>
    </source>
</evidence>
<dbReference type="InterPro" id="IPR050667">
    <property type="entry name" value="PPR-containing_protein"/>
</dbReference>
<dbReference type="GO" id="GO:0003729">
    <property type="term" value="F:mRNA binding"/>
    <property type="evidence" value="ECO:0007669"/>
    <property type="project" value="UniProtKB-ARBA"/>
</dbReference>
<feature type="region of interest" description="Disordered" evidence="11">
    <location>
        <begin position="1028"/>
        <end position="1066"/>
    </location>
</feature>
<evidence type="ECO:0000256" key="9">
    <source>
        <dbReference type="PROSITE-ProRule" id="PRU00708"/>
    </source>
</evidence>
<comment type="subcellular location">
    <subcellularLocation>
        <location evidence="1">Plastid</location>
        <location evidence="1">Chloroplast</location>
    </subcellularLocation>
</comment>
<evidence type="ECO:0000256" key="11">
    <source>
        <dbReference type="SAM" id="MobiDB-lite"/>
    </source>
</evidence>
<dbReference type="AlphaFoldDB" id="A0A4V3WMC3"/>
<evidence type="ECO:0000256" key="5">
    <source>
        <dbReference type="ARBA" id="ARBA00022664"/>
    </source>
</evidence>
<feature type="repeat" description="PPR" evidence="9">
    <location>
        <begin position="790"/>
        <end position="824"/>
    </location>
</feature>
<dbReference type="FunFam" id="1.25.40.10:FF:001770">
    <property type="entry name" value="Pentatricopeptide repeat-containing protein, chloroplastic isoform A"/>
    <property type="match status" value="1"/>
</dbReference>
<dbReference type="Pfam" id="PF13041">
    <property type="entry name" value="PPR_2"/>
    <property type="match status" value="3"/>
</dbReference>
<evidence type="ECO:0000313" key="14">
    <source>
        <dbReference type="Proteomes" id="UP000306102"/>
    </source>
</evidence>
<evidence type="ECO:0000256" key="4">
    <source>
        <dbReference type="ARBA" id="ARBA00022640"/>
    </source>
</evidence>
<dbReference type="InterPro" id="IPR008479">
    <property type="entry name" value="DUF760"/>
</dbReference>
<dbReference type="InterPro" id="IPR057027">
    <property type="entry name" value="TPR_mt"/>
</dbReference>
<dbReference type="Pfam" id="PF13812">
    <property type="entry name" value="PPR_3"/>
    <property type="match status" value="2"/>
</dbReference>
<feature type="repeat" description="PPR" evidence="9">
    <location>
        <begin position="755"/>
        <end position="789"/>
    </location>
</feature>
<keyword evidence="14" id="KW-1185">Reference proteome</keyword>
<evidence type="ECO:0000256" key="2">
    <source>
        <dbReference type="ARBA" id="ARBA00007626"/>
    </source>
</evidence>
<evidence type="ECO:0000256" key="10">
    <source>
        <dbReference type="SAM" id="Coils"/>
    </source>
</evidence>
<dbReference type="Pfam" id="PF01535">
    <property type="entry name" value="PPR"/>
    <property type="match status" value="1"/>
</dbReference>
<dbReference type="STRING" id="542762.A0A4V3WMC3"/>
<feature type="repeat" description="PPR" evidence="9">
    <location>
        <begin position="543"/>
        <end position="577"/>
    </location>
</feature>
<comment type="similarity">
    <text evidence="2">Belongs to the PPR family. P subfamily.</text>
</comment>
<dbReference type="EMBL" id="SDRB02009616">
    <property type="protein sequence ID" value="THG08067.1"/>
    <property type="molecule type" value="Genomic_DNA"/>
</dbReference>
<dbReference type="Pfam" id="PF05542">
    <property type="entry name" value="DUF760"/>
    <property type="match status" value="2"/>
</dbReference>
<dbReference type="PANTHER" id="PTHR47939:SF5">
    <property type="entry name" value="PENTACOTRIPEPTIDE-REPEAT REGION OF PRORP DOMAIN-CONTAINING PROTEIN"/>
    <property type="match status" value="1"/>
</dbReference>
<dbReference type="FunFam" id="1.25.40.10:FF:000947">
    <property type="entry name" value="Pentatricopeptide repeat-containing protein, chloroplastic isoform A"/>
    <property type="match status" value="1"/>
</dbReference>
<dbReference type="GO" id="GO:0006397">
    <property type="term" value="P:mRNA processing"/>
    <property type="evidence" value="ECO:0007669"/>
    <property type="project" value="UniProtKB-KW"/>
</dbReference>
<keyword evidence="3" id="KW-0150">Chloroplast</keyword>
<proteinExistence type="inferred from homology"/>
<sequence length="1086" mass="121712">MRLLKADLNVGDERNGDKSRREMEMLMADLEVGKEEAMNEEEALLTMNEKESAILGYEEFEMSSLTVKPPFLSQSSSSSSPSFSFFSLYRINRLCSPISFPKKINNRRRFNLSARSSDSSQNNDNGKNASNSSDSKPPNGSLQKSRREILLEYVKNVQPEFMELFVKRAPQQVVEAMRQTVTNMIGTLPPQFFAVTVATVAENLAQLMYSVLMTGYMFRNAQYRLELQQSLEQVALPEVQDKKGLELDLMAVQDVPDYAPGTQKKVSGEVIRWNNVSGPEKIDAMKYIELLEAEIEELNQQVGRKSANGQNELLEYLKSLEPQNLKDLTSSAGEDVVLAMNTFIKRLLVVTDPGQMKTSVTETSAPELGKLLYWLMVVGYSIRNIEVRFDMDREYNIVGCDNDHQIQDSYSSKATGRSLTHVKQRYDSYSSKTTERPLLHLLSTTTTTAAAAAASSPPTSLDPTELRLAESYRAVPAPLWHSLLKSLCSSQSSITIAYSLVTWLQKHNLCFSYELLYSILIHALGRSEKLYEAFLLSQRQTLTPLTYNALIGACARNDDLEKALNLMSRMRGDGYQSDFVNYSLVIQSLTRSNKIDSVMLLKLYEEIEEDKIELDGQLLNDIIVGFAKAGDVNRAMFFLAVIQGNGLSPRTSTIVTVISALGNCGRTVEAEAIFEELKEGGLKPRTRAYNALLKGYVKTGSLRDAESIVSEMERSGVTPDEQTYSLLIDAYANAGRWESARIVLKEMEASNVQPNSYVFSRILASYRDRGEWQRSFQVLKEMKNSGVQPDRHFYNVMIDAFGKYNCLDHAMTTFERMRSEGIEPDNVTWNTLIDCHSKLGHHKKAEELFEEMQESGFTPCTTTYNIMINSFGEQERWEAVKSLLGKMQNQGLLPNVVTYTTLVNIYGQSGRFNEAIECLENMKSAGLKPSPTMYNALINAYAQRGLSEQAVNAFRIMRADGLKPSSLALNSLINAFGEDRRDAEAFSVLQYMKENDLKADVVTYTTLMKALIRVEKFDQDAGTFWTFHPPSPSMTGTPSPVTTSPTPTPSPAKTLPPHSSRQPPPLIPNKFSIPVLVADLTELSVC</sequence>
<keyword evidence="8" id="KW-0809">Transit peptide</keyword>
<dbReference type="Proteomes" id="UP000306102">
    <property type="component" value="Unassembled WGS sequence"/>
</dbReference>
<feature type="repeat" description="PPR" evidence="9">
    <location>
        <begin position="930"/>
        <end position="964"/>
    </location>
</feature>
<keyword evidence="4" id="KW-0934">Plastid</keyword>
<gene>
    <name evidence="13" type="ORF">TEA_009776</name>
</gene>
<name>A0A4V3WMC3_CAMSN</name>
<evidence type="ECO:0000256" key="3">
    <source>
        <dbReference type="ARBA" id="ARBA00022528"/>
    </source>
</evidence>
<evidence type="ECO:0000256" key="7">
    <source>
        <dbReference type="ARBA" id="ARBA00022845"/>
    </source>
</evidence>
<evidence type="ECO:0000256" key="8">
    <source>
        <dbReference type="ARBA" id="ARBA00022946"/>
    </source>
</evidence>
<dbReference type="GO" id="GO:0006417">
    <property type="term" value="P:regulation of translation"/>
    <property type="evidence" value="ECO:0007669"/>
    <property type="project" value="UniProtKB-KW"/>
</dbReference>
<feature type="repeat" description="PPR" evidence="9">
    <location>
        <begin position="895"/>
        <end position="929"/>
    </location>
</feature>
<evidence type="ECO:0000256" key="6">
    <source>
        <dbReference type="ARBA" id="ARBA00022737"/>
    </source>
</evidence>
<feature type="repeat" description="PPR" evidence="9">
    <location>
        <begin position="650"/>
        <end position="684"/>
    </location>
</feature>
<keyword evidence="5" id="KW-0507">mRNA processing</keyword>
<evidence type="ECO:0000259" key="12">
    <source>
        <dbReference type="Pfam" id="PF23276"/>
    </source>
</evidence>
<dbReference type="InterPro" id="IPR002885">
    <property type="entry name" value="PPR_rpt"/>
</dbReference>
<dbReference type="NCBIfam" id="TIGR00756">
    <property type="entry name" value="PPR"/>
    <property type="match status" value="9"/>
</dbReference>
<comment type="caution">
    <text evidence="13">The sequence shown here is derived from an EMBL/GenBank/DDBJ whole genome shotgun (WGS) entry which is preliminary data.</text>
</comment>
<dbReference type="GO" id="GO:0009570">
    <property type="term" value="C:chloroplast stroma"/>
    <property type="evidence" value="ECO:0007669"/>
    <property type="project" value="UniProtKB-ARBA"/>
</dbReference>